<protein>
    <submittedName>
        <fullName evidence="1">Uncharacterized protein</fullName>
    </submittedName>
</protein>
<comment type="caution">
    <text evidence="1">The sequence shown here is derived from an EMBL/GenBank/DDBJ whole genome shotgun (WGS) entry which is preliminary data.</text>
</comment>
<evidence type="ECO:0000313" key="1">
    <source>
        <dbReference type="EMBL" id="REA62713.1"/>
    </source>
</evidence>
<proteinExistence type="predicted"/>
<dbReference type="OrthoDB" id="964510at2"/>
<organism evidence="1 2">
    <name type="scientific">Dyadobacter luteus</name>
    <dbReference type="NCBI Taxonomy" id="2259619"/>
    <lineage>
        <taxon>Bacteria</taxon>
        <taxon>Pseudomonadati</taxon>
        <taxon>Bacteroidota</taxon>
        <taxon>Cytophagia</taxon>
        <taxon>Cytophagales</taxon>
        <taxon>Spirosomataceae</taxon>
        <taxon>Dyadobacter</taxon>
    </lineage>
</organism>
<evidence type="ECO:0000313" key="2">
    <source>
        <dbReference type="Proteomes" id="UP000256373"/>
    </source>
</evidence>
<dbReference type="Proteomes" id="UP000256373">
    <property type="component" value="Unassembled WGS sequence"/>
</dbReference>
<keyword evidence="2" id="KW-1185">Reference proteome</keyword>
<sequence>MENITMPADHKQVIFTDKNGTRREGIYREILKSFVDTSNGKGTDDLANIFPQHQITHWEYVDHDKNPNADIMVIL</sequence>
<reference evidence="1 2" key="1">
    <citation type="submission" date="2018-07" db="EMBL/GenBank/DDBJ databases">
        <title>Dyadobacter roseus sp. nov., isolated from rose rhizosphere soil.</title>
        <authorList>
            <person name="Chen L."/>
        </authorList>
    </citation>
    <scope>NUCLEOTIDE SEQUENCE [LARGE SCALE GENOMIC DNA]</scope>
    <source>
        <strain evidence="1 2">RS19</strain>
    </source>
</reference>
<dbReference type="EMBL" id="QNUL01000004">
    <property type="protein sequence ID" value="REA62713.1"/>
    <property type="molecule type" value="Genomic_DNA"/>
</dbReference>
<accession>A0A3D8YDX9</accession>
<dbReference type="AlphaFoldDB" id="A0A3D8YDX9"/>
<name>A0A3D8YDX9_9BACT</name>
<dbReference type="RefSeq" id="WP_115830010.1">
    <property type="nucleotide sequence ID" value="NZ_QNUL01000004.1"/>
</dbReference>
<gene>
    <name evidence="1" type="ORF">DSL64_07255</name>
</gene>